<accession>A0A9D1D6M7</accession>
<feature type="transmembrane region" description="Helical" evidence="7">
    <location>
        <begin position="264"/>
        <end position="286"/>
    </location>
</feature>
<feature type="transmembrane region" description="Helical" evidence="7">
    <location>
        <begin position="159"/>
        <end position="179"/>
    </location>
</feature>
<evidence type="ECO:0000256" key="4">
    <source>
        <dbReference type="ARBA" id="ARBA00022692"/>
    </source>
</evidence>
<dbReference type="CDD" id="cd06261">
    <property type="entry name" value="TM_PBP2"/>
    <property type="match status" value="1"/>
</dbReference>
<sequence>MANQSDTKIFEQEEQVVLKKQSQFREIMGRFAKNKLAIASLVIIFILIIMAVFAEQIAPYGPDDQDLSRRFTYPCAEFLLGTDDYGRDILSRLIYGARYSLSVGLISVSFSCLIGVILGCIAGFYGQVADNIIMRLVDIVLAIPNILLALSIASALGPGLGNLIVAVGIGAVPGYARIVRASILSVKQMEYIEAARSIGASDVRIITRHILPNCLAPIIVQATMSIAVAILSAASLSFLGLGITPPTPEWGSMLSAGRAYIRDFWPVVTFPGMMIMITVFAFNILGDGLRDALDPKLKV</sequence>
<dbReference type="GO" id="GO:0005886">
    <property type="term" value="C:plasma membrane"/>
    <property type="evidence" value="ECO:0007669"/>
    <property type="project" value="UniProtKB-SubCell"/>
</dbReference>
<feature type="transmembrane region" description="Helical" evidence="7">
    <location>
        <begin position="132"/>
        <end position="153"/>
    </location>
</feature>
<dbReference type="Pfam" id="PF12911">
    <property type="entry name" value="OppC_N"/>
    <property type="match status" value="1"/>
</dbReference>
<comment type="caution">
    <text evidence="9">The sequence shown here is derived from an EMBL/GenBank/DDBJ whole genome shotgun (WGS) entry which is preliminary data.</text>
</comment>
<dbReference type="PANTHER" id="PTHR43386:SF1">
    <property type="entry name" value="D,D-DIPEPTIDE TRANSPORT SYSTEM PERMEASE PROTEIN DDPC-RELATED"/>
    <property type="match status" value="1"/>
</dbReference>
<dbReference type="PROSITE" id="PS50928">
    <property type="entry name" value="ABC_TM1"/>
    <property type="match status" value="1"/>
</dbReference>
<dbReference type="Proteomes" id="UP000824250">
    <property type="component" value="Unassembled WGS sequence"/>
</dbReference>
<dbReference type="Pfam" id="PF00528">
    <property type="entry name" value="BPD_transp_1"/>
    <property type="match status" value="1"/>
</dbReference>
<keyword evidence="3" id="KW-1003">Cell membrane</keyword>
<proteinExistence type="inferred from homology"/>
<keyword evidence="2 7" id="KW-0813">Transport</keyword>
<feature type="domain" description="ABC transmembrane type-1" evidence="8">
    <location>
        <begin position="97"/>
        <end position="286"/>
    </location>
</feature>
<dbReference type="GO" id="GO:0055085">
    <property type="term" value="P:transmembrane transport"/>
    <property type="evidence" value="ECO:0007669"/>
    <property type="project" value="InterPro"/>
</dbReference>
<dbReference type="InterPro" id="IPR050366">
    <property type="entry name" value="BP-dependent_transpt_permease"/>
</dbReference>
<keyword evidence="4 7" id="KW-0812">Transmembrane</keyword>
<keyword evidence="6 7" id="KW-0472">Membrane</keyword>
<organism evidence="9 10">
    <name type="scientific">Candidatus Copromonas faecavium</name>
    <name type="common">nom. illeg.</name>
    <dbReference type="NCBI Taxonomy" id="2840740"/>
    <lineage>
        <taxon>Bacteria</taxon>
        <taxon>Bacillati</taxon>
        <taxon>Bacillota</taxon>
        <taxon>Clostridia</taxon>
        <taxon>Lachnospirales</taxon>
        <taxon>Lachnospiraceae</taxon>
        <taxon>Candidatus Copromonas (nom. illeg.)</taxon>
    </lineage>
</organism>
<gene>
    <name evidence="9" type="ORF">IAB28_07465</name>
</gene>
<evidence type="ECO:0000313" key="9">
    <source>
        <dbReference type="EMBL" id="HIR05789.1"/>
    </source>
</evidence>
<evidence type="ECO:0000256" key="1">
    <source>
        <dbReference type="ARBA" id="ARBA00004651"/>
    </source>
</evidence>
<evidence type="ECO:0000256" key="6">
    <source>
        <dbReference type="ARBA" id="ARBA00023136"/>
    </source>
</evidence>
<dbReference type="AlphaFoldDB" id="A0A9D1D6M7"/>
<feature type="transmembrane region" description="Helical" evidence="7">
    <location>
        <begin position="214"/>
        <end position="244"/>
    </location>
</feature>
<evidence type="ECO:0000313" key="10">
    <source>
        <dbReference type="Proteomes" id="UP000824250"/>
    </source>
</evidence>
<reference evidence="9" key="2">
    <citation type="journal article" date="2021" name="PeerJ">
        <title>Extensive microbial diversity within the chicken gut microbiome revealed by metagenomics and culture.</title>
        <authorList>
            <person name="Gilroy R."/>
            <person name="Ravi A."/>
            <person name="Getino M."/>
            <person name="Pursley I."/>
            <person name="Horton D.L."/>
            <person name="Alikhan N.F."/>
            <person name="Baker D."/>
            <person name="Gharbi K."/>
            <person name="Hall N."/>
            <person name="Watson M."/>
            <person name="Adriaenssens E.M."/>
            <person name="Foster-Nyarko E."/>
            <person name="Jarju S."/>
            <person name="Secka A."/>
            <person name="Antonio M."/>
            <person name="Oren A."/>
            <person name="Chaudhuri R.R."/>
            <person name="La Ragione R."/>
            <person name="Hildebrand F."/>
            <person name="Pallen M.J."/>
        </authorList>
    </citation>
    <scope>NUCLEOTIDE SEQUENCE</scope>
    <source>
        <strain evidence="9">CHK180-2868</strain>
    </source>
</reference>
<comment type="similarity">
    <text evidence="7">Belongs to the binding-protein-dependent transport system permease family.</text>
</comment>
<dbReference type="InterPro" id="IPR035906">
    <property type="entry name" value="MetI-like_sf"/>
</dbReference>
<reference evidence="9" key="1">
    <citation type="submission" date="2020-10" db="EMBL/GenBank/DDBJ databases">
        <authorList>
            <person name="Gilroy R."/>
        </authorList>
    </citation>
    <scope>NUCLEOTIDE SEQUENCE</scope>
    <source>
        <strain evidence="9">CHK180-2868</strain>
    </source>
</reference>
<protein>
    <submittedName>
        <fullName evidence="9">ABC transporter permease</fullName>
    </submittedName>
</protein>
<comment type="subcellular location">
    <subcellularLocation>
        <location evidence="1 7">Cell membrane</location>
        <topology evidence="1 7">Multi-pass membrane protein</topology>
    </subcellularLocation>
</comment>
<feature type="transmembrane region" description="Helical" evidence="7">
    <location>
        <begin position="99"/>
        <end position="125"/>
    </location>
</feature>
<keyword evidence="5 7" id="KW-1133">Transmembrane helix</keyword>
<evidence type="ECO:0000256" key="2">
    <source>
        <dbReference type="ARBA" id="ARBA00022448"/>
    </source>
</evidence>
<dbReference type="InterPro" id="IPR025966">
    <property type="entry name" value="OppC_N"/>
</dbReference>
<evidence type="ECO:0000259" key="8">
    <source>
        <dbReference type="PROSITE" id="PS50928"/>
    </source>
</evidence>
<dbReference type="SUPFAM" id="SSF161098">
    <property type="entry name" value="MetI-like"/>
    <property type="match status" value="1"/>
</dbReference>
<evidence type="ECO:0000256" key="5">
    <source>
        <dbReference type="ARBA" id="ARBA00022989"/>
    </source>
</evidence>
<evidence type="ECO:0000256" key="3">
    <source>
        <dbReference type="ARBA" id="ARBA00022475"/>
    </source>
</evidence>
<dbReference type="InterPro" id="IPR000515">
    <property type="entry name" value="MetI-like"/>
</dbReference>
<evidence type="ECO:0000256" key="7">
    <source>
        <dbReference type="RuleBase" id="RU363032"/>
    </source>
</evidence>
<feature type="transmembrane region" description="Helical" evidence="7">
    <location>
        <begin position="36"/>
        <end position="54"/>
    </location>
</feature>
<name>A0A9D1D6M7_9FIRM</name>
<dbReference type="EMBL" id="DVGC01000041">
    <property type="protein sequence ID" value="HIR05789.1"/>
    <property type="molecule type" value="Genomic_DNA"/>
</dbReference>
<dbReference type="Gene3D" id="1.10.3720.10">
    <property type="entry name" value="MetI-like"/>
    <property type="match status" value="1"/>
</dbReference>
<dbReference type="PANTHER" id="PTHR43386">
    <property type="entry name" value="OLIGOPEPTIDE TRANSPORT SYSTEM PERMEASE PROTEIN APPC"/>
    <property type="match status" value="1"/>
</dbReference>